<proteinExistence type="predicted"/>
<accession>A0A0A9G2Q8</accession>
<evidence type="ECO:0000313" key="1">
    <source>
        <dbReference type="EMBL" id="JAE19365.1"/>
    </source>
</evidence>
<sequence>MRHCLLHVRAHSLAVNLGVINLGKGLSLCLYLHFPRRRIRLCNNATNTQIAWQFTSCIL</sequence>
<protein>
    <submittedName>
        <fullName evidence="1">Uncharacterized protein</fullName>
    </submittedName>
</protein>
<reference evidence="1" key="2">
    <citation type="journal article" date="2015" name="Data Brief">
        <title>Shoot transcriptome of the giant reed, Arundo donax.</title>
        <authorList>
            <person name="Barrero R.A."/>
            <person name="Guerrero F.D."/>
            <person name="Moolhuijzen P."/>
            <person name="Goolsby J.A."/>
            <person name="Tidwell J."/>
            <person name="Bellgard S.E."/>
            <person name="Bellgard M.I."/>
        </authorList>
    </citation>
    <scope>NUCLEOTIDE SEQUENCE</scope>
    <source>
        <tissue evidence="1">Shoot tissue taken approximately 20 cm above the soil surface</tissue>
    </source>
</reference>
<reference evidence="1" key="1">
    <citation type="submission" date="2014-09" db="EMBL/GenBank/DDBJ databases">
        <authorList>
            <person name="Magalhaes I.L.F."/>
            <person name="Oliveira U."/>
            <person name="Santos F.R."/>
            <person name="Vidigal T.H.D.A."/>
            <person name="Brescovit A.D."/>
            <person name="Santos A.J."/>
        </authorList>
    </citation>
    <scope>NUCLEOTIDE SEQUENCE</scope>
    <source>
        <tissue evidence="1">Shoot tissue taken approximately 20 cm above the soil surface</tissue>
    </source>
</reference>
<dbReference type="EMBL" id="GBRH01178531">
    <property type="protein sequence ID" value="JAE19365.1"/>
    <property type="molecule type" value="Transcribed_RNA"/>
</dbReference>
<name>A0A0A9G2Q8_ARUDO</name>
<dbReference type="AlphaFoldDB" id="A0A0A9G2Q8"/>
<organism evidence="1">
    <name type="scientific">Arundo donax</name>
    <name type="common">Giant reed</name>
    <name type="synonym">Donax arundinaceus</name>
    <dbReference type="NCBI Taxonomy" id="35708"/>
    <lineage>
        <taxon>Eukaryota</taxon>
        <taxon>Viridiplantae</taxon>
        <taxon>Streptophyta</taxon>
        <taxon>Embryophyta</taxon>
        <taxon>Tracheophyta</taxon>
        <taxon>Spermatophyta</taxon>
        <taxon>Magnoliopsida</taxon>
        <taxon>Liliopsida</taxon>
        <taxon>Poales</taxon>
        <taxon>Poaceae</taxon>
        <taxon>PACMAD clade</taxon>
        <taxon>Arundinoideae</taxon>
        <taxon>Arundineae</taxon>
        <taxon>Arundo</taxon>
    </lineage>
</organism>